<comment type="caution">
    <text evidence="1">The sequence shown here is derived from an EMBL/GenBank/DDBJ whole genome shotgun (WGS) entry which is preliminary data.</text>
</comment>
<protein>
    <submittedName>
        <fullName evidence="1">Uncharacterized protein</fullName>
    </submittedName>
</protein>
<evidence type="ECO:0000313" key="2">
    <source>
        <dbReference type="Proteomes" id="UP000245489"/>
    </source>
</evidence>
<organism evidence="1 2">
    <name type="scientific">Arcicella aurantiaca</name>
    <dbReference type="NCBI Taxonomy" id="591202"/>
    <lineage>
        <taxon>Bacteria</taxon>
        <taxon>Pseudomonadati</taxon>
        <taxon>Bacteroidota</taxon>
        <taxon>Cytophagia</taxon>
        <taxon>Cytophagales</taxon>
        <taxon>Flectobacillaceae</taxon>
        <taxon>Arcicella</taxon>
    </lineage>
</organism>
<keyword evidence="2" id="KW-1185">Reference proteome</keyword>
<gene>
    <name evidence="1" type="ORF">LV89_04472</name>
</gene>
<proteinExistence type="predicted"/>
<accession>A0A316DHL9</accession>
<dbReference type="Proteomes" id="UP000245489">
    <property type="component" value="Unassembled WGS sequence"/>
</dbReference>
<evidence type="ECO:0000313" key="1">
    <source>
        <dbReference type="EMBL" id="PWK17186.1"/>
    </source>
</evidence>
<name>A0A316DHL9_9BACT</name>
<dbReference type="AlphaFoldDB" id="A0A316DHL9"/>
<sequence length="48" mass="5581">MNLCNVQSMEANYILKSLYFGELVLCSKFCHEQQTTKVENGLNSYFEL</sequence>
<dbReference type="EMBL" id="QGGO01000037">
    <property type="protein sequence ID" value="PWK17186.1"/>
    <property type="molecule type" value="Genomic_DNA"/>
</dbReference>
<reference evidence="1 2" key="1">
    <citation type="submission" date="2018-05" db="EMBL/GenBank/DDBJ databases">
        <title>Genomic Encyclopedia of Archaeal and Bacterial Type Strains, Phase II (KMG-II): from individual species to whole genera.</title>
        <authorList>
            <person name="Goeker M."/>
        </authorList>
    </citation>
    <scope>NUCLEOTIDE SEQUENCE [LARGE SCALE GENOMIC DNA]</scope>
    <source>
        <strain evidence="1 2">DSM 22214</strain>
    </source>
</reference>